<organism evidence="1">
    <name type="scientific">Arundo donax</name>
    <name type="common">Giant reed</name>
    <name type="synonym">Donax arundinaceus</name>
    <dbReference type="NCBI Taxonomy" id="35708"/>
    <lineage>
        <taxon>Eukaryota</taxon>
        <taxon>Viridiplantae</taxon>
        <taxon>Streptophyta</taxon>
        <taxon>Embryophyta</taxon>
        <taxon>Tracheophyta</taxon>
        <taxon>Spermatophyta</taxon>
        <taxon>Magnoliopsida</taxon>
        <taxon>Liliopsida</taxon>
        <taxon>Poales</taxon>
        <taxon>Poaceae</taxon>
        <taxon>PACMAD clade</taxon>
        <taxon>Arundinoideae</taxon>
        <taxon>Arundineae</taxon>
        <taxon>Arundo</taxon>
    </lineage>
</organism>
<reference evidence="1" key="1">
    <citation type="submission" date="2014-09" db="EMBL/GenBank/DDBJ databases">
        <authorList>
            <person name="Magalhaes I.L.F."/>
            <person name="Oliveira U."/>
            <person name="Santos F.R."/>
            <person name="Vidigal T.H.D.A."/>
            <person name="Brescovit A.D."/>
            <person name="Santos A.J."/>
        </authorList>
    </citation>
    <scope>NUCLEOTIDE SEQUENCE</scope>
    <source>
        <tissue evidence="1">Shoot tissue taken approximately 20 cm above the soil surface</tissue>
    </source>
</reference>
<dbReference type="EMBL" id="GBRH01241258">
    <property type="protein sequence ID" value="JAD56637.1"/>
    <property type="molecule type" value="Transcribed_RNA"/>
</dbReference>
<accession>A0A0A9BBI5</accession>
<sequence>MEAPQTDSHRCTSRDSLLVLIGLINNEATIGIIMELMLQLHPFTRSSGLDE</sequence>
<name>A0A0A9BBI5_ARUDO</name>
<dbReference type="AlphaFoldDB" id="A0A0A9BBI5"/>
<proteinExistence type="predicted"/>
<protein>
    <submittedName>
        <fullName evidence="1">Uncharacterized protein</fullName>
    </submittedName>
</protein>
<reference evidence="1" key="2">
    <citation type="journal article" date="2015" name="Data Brief">
        <title>Shoot transcriptome of the giant reed, Arundo donax.</title>
        <authorList>
            <person name="Barrero R.A."/>
            <person name="Guerrero F.D."/>
            <person name="Moolhuijzen P."/>
            <person name="Goolsby J.A."/>
            <person name="Tidwell J."/>
            <person name="Bellgard S.E."/>
            <person name="Bellgard M.I."/>
        </authorList>
    </citation>
    <scope>NUCLEOTIDE SEQUENCE</scope>
    <source>
        <tissue evidence="1">Shoot tissue taken approximately 20 cm above the soil surface</tissue>
    </source>
</reference>
<evidence type="ECO:0000313" key="1">
    <source>
        <dbReference type="EMBL" id="JAD56637.1"/>
    </source>
</evidence>